<keyword evidence="3" id="KW-1133">Transmembrane helix</keyword>
<feature type="domain" description="CusB-like beta-barrel" evidence="4">
    <location>
        <begin position="221"/>
        <end position="295"/>
    </location>
</feature>
<name>A0A6P1MHB3_9FIRM</name>
<dbReference type="AlphaFoldDB" id="A0A6P1MHB3"/>
<evidence type="ECO:0000313" key="7">
    <source>
        <dbReference type="EMBL" id="QHI73131.1"/>
    </source>
</evidence>
<dbReference type="EMBL" id="CP047591">
    <property type="protein sequence ID" value="QHI73131.1"/>
    <property type="molecule type" value="Genomic_DNA"/>
</dbReference>
<dbReference type="Pfam" id="PF25989">
    <property type="entry name" value="YknX_C"/>
    <property type="match status" value="1"/>
</dbReference>
<protein>
    <submittedName>
        <fullName evidence="7">Efflux RND transporter periplasmic adaptor subunit</fullName>
    </submittedName>
</protein>
<feature type="transmembrane region" description="Helical" evidence="3">
    <location>
        <begin position="29"/>
        <end position="47"/>
    </location>
</feature>
<dbReference type="Gene3D" id="1.10.287.470">
    <property type="entry name" value="Helix hairpin bin"/>
    <property type="match status" value="1"/>
</dbReference>
<feature type="compositionally biased region" description="Polar residues" evidence="2">
    <location>
        <begin position="1"/>
        <end position="14"/>
    </location>
</feature>
<dbReference type="PANTHER" id="PTHR30469:SF33">
    <property type="entry name" value="SLR1207 PROTEIN"/>
    <property type="match status" value="1"/>
</dbReference>
<feature type="domain" description="YknX-like C-terminal permuted SH3-like" evidence="6">
    <location>
        <begin position="302"/>
        <end position="369"/>
    </location>
</feature>
<dbReference type="Proteomes" id="UP000463883">
    <property type="component" value="Chromosome"/>
</dbReference>
<feature type="domain" description="CzcB-like barrel-sandwich hybrid" evidence="5">
    <location>
        <begin position="89"/>
        <end position="215"/>
    </location>
</feature>
<dbReference type="SUPFAM" id="SSF111369">
    <property type="entry name" value="HlyD-like secretion proteins"/>
    <property type="match status" value="1"/>
</dbReference>
<gene>
    <name evidence="7" type="ORF">Ami3637_12645</name>
</gene>
<evidence type="ECO:0000313" key="8">
    <source>
        <dbReference type="Proteomes" id="UP000463883"/>
    </source>
</evidence>
<evidence type="ECO:0000256" key="3">
    <source>
        <dbReference type="SAM" id="Phobius"/>
    </source>
</evidence>
<dbReference type="KEGG" id="amic:Ami3637_12645"/>
<reference evidence="7 8" key="1">
    <citation type="submission" date="2020-01" db="EMBL/GenBank/DDBJ databases">
        <title>Genomic analysis of Aminipila sp. CBA3637.</title>
        <authorList>
            <person name="Kim Y.B."/>
            <person name="Roh S.W."/>
        </authorList>
    </citation>
    <scope>NUCLEOTIDE SEQUENCE [LARGE SCALE GENOMIC DNA]</scope>
    <source>
        <strain evidence="7 8">CBA3637</strain>
    </source>
</reference>
<dbReference type="Pfam" id="PF25954">
    <property type="entry name" value="Beta-barrel_RND_2"/>
    <property type="match status" value="1"/>
</dbReference>
<dbReference type="Pfam" id="PF25973">
    <property type="entry name" value="BSH_CzcB"/>
    <property type="match status" value="1"/>
</dbReference>
<accession>A0A6P1MHB3</accession>
<evidence type="ECO:0000256" key="2">
    <source>
        <dbReference type="SAM" id="MobiDB-lite"/>
    </source>
</evidence>
<keyword evidence="3" id="KW-0472">Membrane</keyword>
<dbReference type="InterPro" id="IPR058792">
    <property type="entry name" value="Beta-barrel_RND_2"/>
</dbReference>
<dbReference type="InterPro" id="IPR058647">
    <property type="entry name" value="BSH_CzcB-like"/>
</dbReference>
<dbReference type="Gene3D" id="2.40.420.20">
    <property type="match status" value="1"/>
</dbReference>
<feature type="region of interest" description="Disordered" evidence="2">
    <location>
        <begin position="1"/>
        <end position="20"/>
    </location>
</feature>
<evidence type="ECO:0000259" key="4">
    <source>
        <dbReference type="Pfam" id="PF25954"/>
    </source>
</evidence>
<keyword evidence="3" id="KW-0812">Transmembrane</keyword>
<dbReference type="InterPro" id="IPR058637">
    <property type="entry name" value="YknX-like_C"/>
</dbReference>
<dbReference type="InterPro" id="IPR006143">
    <property type="entry name" value="RND_pump_MFP"/>
</dbReference>
<comment type="similarity">
    <text evidence="1">Belongs to the membrane fusion protein (MFP) (TC 8.A.1) family.</text>
</comment>
<dbReference type="Gene3D" id="2.40.30.170">
    <property type="match status" value="1"/>
</dbReference>
<keyword evidence="8" id="KW-1185">Reference proteome</keyword>
<evidence type="ECO:0000256" key="1">
    <source>
        <dbReference type="ARBA" id="ARBA00009477"/>
    </source>
</evidence>
<dbReference type="GO" id="GO:1990281">
    <property type="term" value="C:efflux pump complex"/>
    <property type="evidence" value="ECO:0007669"/>
    <property type="project" value="TreeGrafter"/>
</dbReference>
<organism evidence="7 8">
    <name type="scientific">Aminipila terrae</name>
    <dbReference type="NCBI Taxonomy" id="2697030"/>
    <lineage>
        <taxon>Bacteria</taxon>
        <taxon>Bacillati</taxon>
        <taxon>Bacillota</taxon>
        <taxon>Clostridia</taxon>
        <taxon>Peptostreptococcales</taxon>
        <taxon>Anaerovoracaceae</taxon>
        <taxon>Aminipila</taxon>
    </lineage>
</organism>
<sequence length="372" mass="39377">MNNMKEVTENNQVEKITETKPKKKKTNKIITIVVAALVIGLVIFRIASSMAGPEPEQESIVTVKTALAEKMSINTTSPITGRVEPIDEVSIIPLASGKITAVYADIGDKVSKGATLFQIDGTQLSTTYNQAKEGLNVAKSSYDRLSALYKEGAVAYQDYEKAQSAYLNAQQTLTAASDALGNCTVTSPINGYITSKQVEVGGIASPAAPAMTVADVSKLQINTNVAEYIVNDLKVGDTVDVYIASLGKQAYKGVIDAISPAPASGNLTYPVKISISDNTGAIKAGMFAEIRIISEEKNNTLCVPSDSVIMKEGTAVVVTLGKGNTPKYNKVKTGIDNGDYVEILSGLKEGDTIVISGQQYVTEGTPVHVSKK</sequence>
<dbReference type="PANTHER" id="PTHR30469">
    <property type="entry name" value="MULTIDRUG RESISTANCE PROTEIN MDTA"/>
    <property type="match status" value="1"/>
</dbReference>
<dbReference type="Gene3D" id="2.40.50.100">
    <property type="match status" value="1"/>
</dbReference>
<proteinExistence type="inferred from homology"/>
<evidence type="ECO:0000259" key="6">
    <source>
        <dbReference type="Pfam" id="PF25989"/>
    </source>
</evidence>
<dbReference type="GO" id="GO:0015562">
    <property type="term" value="F:efflux transmembrane transporter activity"/>
    <property type="evidence" value="ECO:0007669"/>
    <property type="project" value="TreeGrafter"/>
</dbReference>
<dbReference type="NCBIfam" id="TIGR01730">
    <property type="entry name" value="RND_mfp"/>
    <property type="match status" value="1"/>
</dbReference>
<evidence type="ECO:0000259" key="5">
    <source>
        <dbReference type="Pfam" id="PF25973"/>
    </source>
</evidence>